<organism evidence="1 2">
    <name type="scientific">Bacteroides humanifaecis</name>
    <dbReference type="NCBI Taxonomy" id="2792859"/>
    <lineage>
        <taxon>Bacteria</taxon>
        <taxon>Pseudomonadati</taxon>
        <taxon>Bacteroidota</taxon>
        <taxon>Bacteroidia</taxon>
        <taxon>Bacteroidales</taxon>
        <taxon>Bacteroidaceae</taxon>
        <taxon>Bacteroides</taxon>
    </lineage>
</organism>
<keyword evidence="2" id="KW-1185">Reference proteome</keyword>
<name>A0ABV0I0J1_9BACE</name>
<evidence type="ECO:0000313" key="1">
    <source>
        <dbReference type="EMBL" id="MEO4939748.1"/>
    </source>
</evidence>
<sequence>MTEKEKKERTVIHLYIKENDTHHYFGSIANVFEYFSPEELGISYGSLRNYGLSNENSYQNSKCIIRKGILLSKSGNRGKNR</sequence>
<proteinExistence type="predicted"/>
<evidence type="ECO:0000313" key="2">
    <source>
        <dbReference type="Proteomes" id="UP001491715"/>
    </source>
</evidence>
<gene>
    <name evidence="1" type="ORF">ABHZ06_18090</name>
</gene>
<dbReference type="RefSeq" id="WP_138346474.1">
    <property type="nucleotide sequence ID" value="NZ_CP084680.1"/>
</dbReference>
<protein>
    <recommendedName>
        <fullName evidence="3">Transposase</fullName>
    </recommendedName>
</protein>
<accession>A0ABV0I0J1</accession>
<evidence type="ECO:0008006" key="3">
    <source>
        <dbReference type="Google" id="ProtNLM"/>
    </source>
</evidence>
<dbReference type="EMBL" id="JBDQBE010000028">
    <property type="protein sequence ID" value="MEO4939748.1"/>
    <property type="molecule type" value="Genomic_DNA"/>
</dbReference>
<comment type="caution">
    <text evidence="1">The sequence shown here is derived from an EMBL/GenBank/DDBJ whole genome shotgun (WGS) entry which is preliminary data.</text>
</comment>
<reference evidence="1 2" key="1">
    <citation type="submission" date="2024-05" db="EMBL/GenBank/DDBJ databases">
        <title>Human gut microbiome strain richness.</title>
        <authorList>
            <person name="Chen-Liaw A."/>
        </authorList>
    </citation>
    <scope>NUCLEOTIDE SEQUENCE [LARGE SCALE GENOMIC DNA]</scope>
    <source>
        <strain evidence="1 2">1001271st1_B1_1001271B_150615</strain>
    </source>
</reference>
<dbReference type="Proteomes" id="UP001491715">
    <property type="component" value="Unassembled WGS sequence"/>
</dbReference>